<reference evidence="1 2" key="1">
    <citation type="submission" date="2018-08" db="EMBL/GenBank/DDBJ databases">
        <title>Achromobacter xylosoxidans Genome sequencing and assembly.</title>
        <authorList>
            <person name="Wang R."/>
            <person name="Rensing C."/>
            <person name="Li Y."/>
        </authorList>
    </citation>
    <scope>NUCLEOTIDE SEQUENCE [LARGE SCALE GENOMIC DNA]</scope>
    <source>
        <strain evidence="1 2">GD003A</strain>
    </source>
</reference>
<dbReference type="CDD" id="cd00657">
    <property type="entry name" value="Ferritin_like"/>
    <property type="match status" value="1"/>
</dbReference>
<organism evidence="1 2">
    <name type="scientific">Alcaligenes xylosoxydans xylosoxydans</name>
    <name type="common">Achromobacter xylosoxidans</name>
    <dbReference type="NCBI Taxonomy" id="85698"/>
    <lineage>
        <taxon>Bacteria</taxon>
        <taxon>Pseudomonadati</taxon>
        <taxon>Pseudomonadota</taxon>
        <taxon>Betaproteobacteria</taxon>
        <taxon>Burkholderiales</taxon>
        <taxon>Alcaligenaceae</taxon>
        <taxon>Achromobacter</taxon>
    </lineage>
</organism>
<dbReference type="RefSeq" id="WP_059379639.1">
    <property type="nucleotide sequence ID" value="NZ_CP061008.1"/>
</dbReference>
<dbReference type="InterPro" id="IPR009078">
    <property type="entry name" value="Ferritin-like_SF"/>
</dbReference>
<dbReference type="EMBL" id="QVXO01000006">
    <property type="protein sequence ID" value="RPJ92620.1"/>
    <property type="molecule type" value="Genomic_DNA"/>
</dbReference>
<dbReference type="OrthoDB" id="5983475at2"/>
<comment type="caution">
    <text evidence="1">The sequence shown here is derived from an EMBL/GenBank/DDBJ whole genome shotgun (WGS) entry which is preliminary data.</text>
</comment>
<evidence type="ECO:0000313" key="2">
    <source>
        <dbReference type="Proteomes" id="UP000285324"/>
    </source>
</evidence>
<name>A0A424WH98_ALCXX</name>
<dbReference type="AlphaFoldDB" id="A0A424WH98"/>
<accession>A0A424WH98</accession>
<sequence>MKRKAGNASQIEELLYQALETEIGGLAVYETAVSCAVNEDLKKEWLGYLEETRTHRRVLLTVFEQLGLDPQAQPPGRQVVRHIGEALVKAMKMAISAGDPDAAQLVATECVVLAETKDHANWSLIGVIAEQHSGDEAKVLKQAHDAVATDEDHHLYHTQGWSRELWIESLGFPAVLPPPEEVKQVETAIGASRAEQARGKMLSH</sequence>
<dbReference type="Proteomes" id="UP000285324">
    <property type="component" value="Unassembled WGS sequence"/>
</dbReference>
<dbReference type="SUPFAM" id="SSF47240">
    <property type="entry name" value="Ferritin-like"/>
    <property type="match status" value="1"/>
</dbReference>
<protein>
    <submittedName>
        <fullName evidence="1">Ferritin-like domain-containing protein</fullName>
    </submittedName>
</protein>
<proteinExistence type="predicted"/>
<gene>
    <name evidence="1" type="ORF">DY367_05710</name>
</gene>
<evidence type="ECO:0000313" key="1">
    <source>
        <dbReference type="EMBL" id="RPJ92620.1"/>
    </source>
</evidence>